<accession>A0A8D5AMU9</accession>
<dbReference type="Pfam" id="PF03706">
    <property type="entry name" value="LPG_synthase_TM"/>
    <property type="match status" value="1"/>
</dbReference>
<evidence type="ECO:0000256" key="2">
    <source>
        <dbReference type="ARBA" id="ARBA00022475"/>
    </source>
</evidence>
<reference evidence="7" key="1">
    <citation type="submission" date="2019-06" db="EMBL/GenBank/DDBJ databases">
        <title>Complete genome sequence of Methylogaea oryzae strain JCM16910.</title>
        <authorList>
            <person name="Asakawa S."/>
        </authorList>
    </citation>
    <scope>NUCLEOTIDE SEQUENCE</scope>
    <source>
        <strain evidence="7">E10</strain>
    </source>
</reference>
<dbReference type="EMBL" id="AP019782">
    <property type="protein sequence ID" value="BBL71445.1"/>
    <property type="molecule type" value="Genomic_DNA"/>
</dbReference>
<name>A0A8D5AMU9_9GAMM</name>
<feature type="transmembrane region" description="Helical" evidence="6">
    <location>
        <begin position="186"/>
        <end position="204"/>
    </location>
</feature>
<keyword evidence="4 6" id="KW-1133">Transmembrane helix</keyword>
<evidence type="ECO:0000313" key="8">
    <source>
        <dbReference type="Proteomes" id="UP000824988"/>
    </source>
</evidence>
<dbReference type="Proteomes" id="UP000824988">
    <property type="component" value="Chromosome"/>
</dbReference>
<evidence type="ECO:0000256" key="5">
    <source>
        <dbReference type="ARBA" id="ARBA00023136"/>
    </source>
</evidence>
<protein>
    <submittedName>
        <fullName evidence="7">Uncharacterized protein</fullName>
    </submittedName>
</protein>
<dbReference type="InterPro" id="IPR022791">
    <property type="entry name" value="L-PG_synthase/AglD"/>
</dbReference>
<feature type="transmembrane region" description="Helical" evidence="6">
    <location>
        <begin position="334"/>
        <end position="351"/>
    </location>
</feature>
<feature type="transmembrane region" description="Helical" evidence="6">
    <location>
        <begin position="123"/>
        <end position="146"/>
    </location>
</feature>
<evidence type="ECO:0000256" key="6">
    <source>
        <dbReference type="SAM" id="Phobius"/>
    </source>
</evidence>
<keyword evidence="2" id="KW-1003">Cell membrane</keyword>
<sequence length="363" mass="40991">MSPKPPALHRFGWRYLLPPLLLGGGLIAYLWQWQLAQNGMALADLWAKLPKNGAVFGWLGLALSMDWLRDFAYMWQLRILTDRRLSWLACCQILLIWNFSAAVSPSMVGGAPLALFMLTREGLSLGTATAIVFTTVFLDQAFYLGIPPVTTLLVDHAAIVAPLADLNSGLMEGGVIAGFWSAFGSMAAYVAFLAFALFVAPGWVNRRLKQLLRWRRMKPWRRRGWRMLDDLKAASSNLRARPQRFWWQLWAVTSLAWIGRYLVLNCVLQAFAGHTMGWQEHVLAFARQAGLYVLMVVSPTPGSAGMAEMAFAWLFRDLIPPGLELTLAMIWRGIGYYPYLIIGIPMMTWWLKRVRLAGLLEKE</sequence>
<dbReference type="PANTHER" id="PTHR37693">
    <property type="entry name" value="PHOSPHATIDYLGLYCEROL LYSYLTRANSFERASE"/>
    <property type="match status" value="1"/>
</dbReference>
<evidence type="ECO:0000256" key="3">
    <source>
        <dbReference type="ARBA" id="ARBA00022692"/>
    </source>
</evidence>
<keyword evidence="5 6" id="KW-0472">Membrane</keyword>
<evidence type="ECO:0000313" key="7">
    <source>
        <dbReference type="EMBL" id="BBL71445.1"/>
    </source>
</evidence>
<keyword evidence="3 6" id="KW-0812">Transmembrane</keyword>
<proteinExistence type="predicted"/>
<feature type="transmembrane region" description="Helical" evidence="6">
    <location>
        <begin position="291"/>
        <end position="314"/>
    </location>
</feature>
<dbReference type="KEGG" id="moz:MoryE10_20510"/>
<dbReference type="AlphaFoldDB" id="A0A8D5AMU9"/>
<dbReference type="GO" id="GO:0005886">
    <property type="term" value="C:plasma membrane"/>
    <property type="evidence" value="ECO:0007669"/>
    <property type="project" value="UniProtKB-SubCell"/>
</dbReference>
<gene>
    <name evidence="7" type="ORF">MoryE10_20510</name>
</gene>
<comment type="subcellular location">
    <subcellularLocation>
        <location evidence="1">Cell membrane</location>
        <topology evidence="1">Multi-pass membrane protein</topology>
    </subcellularLocation>
</comment>
<evidence type="ECO:0000256" key="4">
    <source>
        <dbReference type="ARBA" id="ARBA00022989"/>
    </source>
</evidence>
<keyword evidence="8" id="KW-1185">Reference proteome</keyword>
<dbReference type="RefSeq" id="WP_221046989.1">
    <property type="nucleotide sequence ID" value="NZ_AP019782.1"/>
</dbReference>
<dbReference type="PANTHER" id="PTHR37693:SF1">
    <property type="entry name" value="INTEGRAL MEMBRANE PROTEIN"/>
    <property type="match status" value="1"/>
</dbReference>
<feature type="transmembrane region" description="Helical" evidence="6">
    <location>
        <begin position="12"/>
        <end position="33"/>
    </location>
</feature>
<organism evidence="7 8">
    <name type="scientific">Methylogaea oryzae</name>
    <dbReference type="NCBI Taxonomy" id="1295382"/>
    <lineage>
        <taxon>Bacteria</taxon>
        <taxon>Pseudomonadati</taxon>
        <taxon>Pseudomonadota</taxon>
        <taxon>Gammaproteobacteria</taxon>
        <taxon>Methylococcales</taxon>
        <taxon>Methylococcaceae</taxon>
        <taxon>Methylogaea</taxon>
    </lineage>
</organism>
<evidence type="ECO:0000256" key="1">
    <source>
        <dbReference type="ARBA" id="ARBA00004651"/>
    </source>
</evidence>